<dbReference type="AlphaFoldDB" id="A0ABD3AU30"/>
<evidence type="ECO:0000313" key="3">
    <source>
        <dbReference type="Proteomes" id="UP001630127"/>
    </source>
</evidence>
<protein>
    <submittedName>
        <fullName evidence="2">Uncharacterized protein</fullName>
    </submittedName>
</protein>
<accession>A0ABD3AU30</accession>
<evidence type="ECO:0000313" key="2">
    <source>
        <dbReference type="EMBL" id="KAL3534727.1"/>
    </source>
</evidence>
<feature type="region of interest" description="Disordered" evidence="1">
    <location>
        <begin position="1"/>
        <end position="61"/>
    </location>
</feature>
<gene>
    <name evidence="2" type="ORF">ACH5RR_003188</name>
</gene>
<keyword evidence="3" id="KW-1185">Reference proteome</keyword>
<proteinExistence type="predicted"/>
<reference evidence="2 3" key="1">
    <citation type="submission" date="2024-11" db="EMBL/GenBank/DDBJ databases">
        <title>A near-complete genome assembly of Cinchona calisaya.</title>
        <authorList>
            <person name="Lian D.C."/>
            <person name="Zhao X.W."/>
            <person name="Wei L."/>
        </authorList>
    </citation>
    <scope>NUCLEOTIDE SEQUENCE [LARGE SCALE GENOMIC DNA]</scope>
    <source>
        <tissue evidence="2">Nenye</tissue>
    </source>
</reference>
<dbReference type="Proteomes" id="UP001630127">
    <property type="component" value="Unassembled WGS sequence"/>
</dbReference>
<feature type="compositionally biased region" description="Basic and acidic residues" evidence="1">
    <location>
        <begin position="27"/>
        <end position="41"/>
    </location>
</feature>
<dbReference type="EMBL" id="JBJUIK010000002">
    <property type="protein sequence ID" value="KAL3534727.1"/>
    <property type="molecule type" value="Genomic_DNA"/>
</dbReference>
<evidence type="ECO:0000256" key="1">
    <source>
        <dbReference type="SAM" id="MobiDB-lite"/>
    </source>
</evidence>
<sequence>MAKDVTLIQAPNEPTSVQSSDDNPLAVDKEKFTPQDSEATRLEQGTSQLSGKIVEGETGLQSGSRYTQKWNALSLEDGLLLQED</sequence>
<organism evidence="2 3">
    <name type="scientific">Cinchona calisaya</name>
    <dbReference type="NCBI Taxonomy" id="153742"/>
    <lineage>
        <taxon>Eukaryota</taxon>
        <taxon>Viridiplantae</taxon>
        <taxon>Streptophyta</taxon>
        <taxon>Embryophyta</taxon>
        <taxon>Tracheophyta</taxon>
        <taxon>Spermatophyta</taxon>
        <taxon>Magnoliopsida</taxon>
        <taxon>eudicotyledons</taxon>
        <taxon>Gunneridae</taxon>
        <taxon>Pentapetalae</taxon>
        <taxon>asterids</taxon>
        <taxon>lamiids</taxon>
        <taxon>Gentianales</taxon>
        <taxon>Rubiaceae</taxon>
        <taxon>Cinchonoideae</taxon>
        <taxon>Cinchoneae</taxon>
        <taxon>Cinchona</taxon>
    </lineage>
</organism>
<comment type="caution">
    <text evidence="2">The sequence shown here is derived from an EMBL/GenBank/DDBJ whole genome shotgun (WGS) entry which is preliminary data.</text>
</comment>
<name>A0ABD3AU30_9GENT</name>
<feature type="compositionally biased region" description="Polar residues" evidence="1">
    <location>
        <begin position="12"/>
        <end position="22"/>
    </location>
</feature>